<dbReference type="EMBL" id="SDMP01000007">
    <property type="protein sequence ID" value="RYR47661.1"/>
    <property type="molecule type" value="Genomic_DNA"/>
</dbReference>
<dbReference type="SMART" id="SM01019">
    <property type="entry name" value="B3"/>
    <property type="match status" value="1"/>
</dbReference>
<dbReference type="InterPro" id="IPR044835">
    <property type="entry name" value="ARF_plant"/>
</dbReference>
<gene>
    <name evidence="11" type="ORF">Ahy_A07g033606</name>
</gene>
<evidence type="ECO:0000256" key="3">
    <source>
        <dbReference type="ARBA" id="ARBA00023015"/>
    </source>
</evidence>
<dbReference type="InterPro" id="IPR010525">
    <property type="entry name" value="ARF_dom"/>
</dbReference>
<sequence>MPRRSAPSSSLPPRPTPIPAKFWRACAGISAQAPVVNSRVYYFPQGHIDQAASQPRNLSPRVYSRPVIPCRVAAVNYFADPNTDEVFLKILLLPVTDGSAQDFLPPAVAAEGNSGNGNGDDEEVASYAKILTRSDANNGGGFSVPRSCADLVFPPLNFEEDPPVQNLRITDLHGAVWEFRHIHRGTPRRHLFTSGWSKFVNSKKIISGDTVVFMKDSHGRMFVGLRRNMSLDDDISDGGLDWCEAIVGMDEGKEEKEEKEEEEEVMTEGFARNGKGRVSSTSVAEAMELAAQNKPFEVVYYPSVGWGEFVVKAEDVDAMINGIPWSVGMRVKMGRENYDSSRMDWFQGTVSGVTVPGKDQPWSGSPWRMLQITWDESEILKNVNSVSPWQVELLSETFLLPQMFPPTKRFRTTDGSGVFTNEMGESSSSISRFSIPDSTMGLLNQTLLSNYDTLFSPSMQGARHPLFSAVTHPLFSIDPSLSIDSSFENNIVPKLNVMLPKLNIDTHKPKNLSPQSKFSSTPIDETPNSNSTKSGASSFQLFGCTIQTDKVSDKIDDHNNVEGEDNIQ</sequence>
<evidence type="ECO:0000313" key="11">
    <source>
        <dbReference type="EMBL" id="RYR47661.1"/>
    </source>
</evidence>
<proteinExistence type="inferred from homology"/>
<evidence type="ECO:0000256" key="7">
    <source>
        <dbReference type="ARBA" id="ARBA00023294"/>
    </source>
</evidence>
<comment type="function">
    <text evidence="8">Auxin response factors (ARFs) are transcriptional factors that bind specifically to the DNA sequence 5'-TGTCTC-3' found in the auxin-responsive promoter elements (AuxREs).</text>
</comment>
<evidence type="ECO:0000256" key="4">
    <source>
        <dbReference type="ARBA" id="ARBA00023125"/>
    </source>
</evidence>
<dbReference type="PROSITE" id="PS50863">
    <property type="entry name" value="B3"/>
    <property type="match status" value="1"/>
</dbReference>
<comment type="caution">
    <text evidence="11">The sequence shown here is derived from an EMBL/GenBank/DDBJ whole genome shotgun (WGS) entry which is preliminary data.</text>
</comment>
<dbReference type="Proteomes" id="UP000289738">
    <property type="component" value="Chromosome A07"/>
</dbReference>
<feature type="compositionally biased region" description="Polar residues" evidence="9">
    <location>
        <begin position="512"/>
        <end position="537"/>
    </location>
</feature>
<protein>
    <recommendedName>
        <fullName evidence="8">Auxin response factor</fullName>
    </recommendedName>
</protein>
<evidence type="ECO:0000256" key="8">
    <source>
        <dbReference type="RuleBase" id="RU004561"/>
    </source>
</evidence>
<dbReference type="FunFam" id="2.40.330.10:FF:000001">
    <property type="entry name" value="Auxin response factor"/>
    <property type="match status" value="1"/>
</dbReference>
<evidence type="ECO:0000313" key="12">
    <source>
        <dbReference type="Proteomes" id="UP000289738"/>
    </source>
</evidence>
<dbReference type="Gene3D" id="2.40.330.10">
    <property type="entry name" value="DNA-binding pseudobarrel domain"/>
    <property type="match status" value="1"/>
</dbReference>
<dbReference type="GO" id="GO:0005634">
    <property type="term" value="C:nucleus"/>
    <property type="evidence" value="ECO:0007669"/>
    <property type="project" value="UniProtKB-SubCell"/>
</dbReference>
<accession>A0A445C9Z6</accession>
<evidence type="ECO:0000256" key="1">
    <source>
        <dbReference type="ARBA" id="ARBA00004123"/>
    </source>
</evidence>
<dbReference type="Gene3D" id="2.30.30.1040">
    <property type="match status" value="1"/>
</dbReference>
<keyword evidence="4 8" id="KW-0238">DNA-binding</keyword>
<dbReference type="GO" id="GO:0006355">
    <property type="term" value="P:regulation of DNA-templated transcription"/>
    <property type="evidence" value="ECO:0007669"/>
    <property type="project" value="InterPro"/>
</dbReference>
<dbReference type="STRING" id="3818.A0A445C9Z6"/>
<dbReference type="InterPro" id="IPR003340">
    <property type="entry name" value="B3_DNA-bd"/>
</dbReference>
<keyword evidence="5 8" id="KW-0804">Transcription</keyword>
<dbReference type="Pfam" id="PF02362">
    <property type="entry name" value="B3"/>
    <property type="match status" value="1"/>
</dbReference>
<keyword evidence="12" id="KW-1185">Reference proteome</keyword>
<keyword evidence="7 8" id="KW-0927">Auxin signaling pathway</keyword>
<dbReference type="Pfam" id="PF06507">
    <property type="entry name" value="ARF_AD"/>
    <property type="match status" value="1"/>
</dbReference>
<dbReference type="PANTHER" id="PTHR31384:SF94">
    <property type="entry name" value="AUXIN RESPONSE FACTOR 17"/>
    <property type="match status" value="1"/>
</dbReference>
<keyword evidence="6 8" id="KW-0539">Nucleus</keyword>
<dbReference type="SUPFAM" id="SSF101936">
    <property type="entry name" value="DNA-binding pseudobarrel domain"/>
    <property type="match status" value="1"/>
</dbReference>
<comment type="subunit">
    <text evidence="8">Homodimers and heterodimers.</text>
</comment>
<dbReference type="PANTHER" id="PTHR31384">
    <property type="entry name" value="AUXIN RESPONSE FACTOR 4-RELATED"/>
    <property type="match status" value="1"/>
</dbReference>
<feature type="region of interest" description="Disordered" evidence="9">
    <location>
        <begin position="505"/>
        <end position="537"/>
    </location>
</feature>
<comment type="similarity">
    <text evidence="2 8">Belongs to the ARF family.</text>
</comment>
<reference evidence="11 12" key="1">
    <citation type="submission" date="2019-01" db="EMBL/GenBank/DDBJ databases">
        <title>Sequencing of cultivated peanut Arachis hypogaea provides insights into genome evolution and oil improvement.</title>
        <authorList>
            <person name="Chen X."/>
        </authorList>
    </citation>
    <scope>NUCLEOTIDE SEQUENCE [LARGE SCALE GENOMIC DNA]</scope>
    <source>
        <strain evidence="12">cv. Fuhuasheng</strain>
        <tissue evidence="11">Leaves</tissue>
    </source>
</reference>
<feature type="domain" description="TF-B3" evidence="10">
    <location>
        <begin position="127"/>
        <end position="229"/>
    </location>
</feature>
<dbReference type="OrthoDB" id="1414159at2759"/>
<dbReference type="InterPro" id="IPR015300">
    <property type="entry name" value="DNA-bd_pseudobarrel_sf"/>
</dbReference>
<evidence type="ECO:0000256" key="6">
    <source>
        <dbReference type="ARBA" id="ARBA00023242"/>
    </source>
</evidence>
<dbReference type="AlphaFoldDB" id="A0A445C9Z6"/>
<evidence type="ECO:0000259" key="10">
    <source>
        <dbReference type="PROSITE" id="PS50863"/>
    </source>
</evidence>
<evidence type="ECO:0000256" key="2">
    <source>
        <dbReference type="ARBA" id="ARBA00007853"/>
    </source>
</evidence>
<organism evidence="11 12">
    <name type="scientific">Arachis hypogaea</name>
    <name type="common">Peanut</name>
    <dbReference type="NCBI Taxonomy" id="3818"/>
    <lineage>
        <taxon>Eukaryota</taxon>
        <taxon>Viridiplantae</taxon>
        <taxon>Streptophyta</taxon>
        <taxon>Embryophyta</taxon>
        <taxon>Tracheophyta</taxon>
        <taxon>Spermatophyta</taxon>
        <taxon>Magnoliopsida</taxon>
        <taxon>eudicotyledons</taxon>
        <taxon>Gunneridae</taxon>
        <taxon>Pentapetalae</taxon>
        <taxon>rosids</taxon>
        <taxon>fabids</taxon>
        <taxon>Fabales</taxon>
        <taxon>Fabaceae</taxon>
        <taxon>Papilionoideae</taxon>
        <taxon>50 kb inversion clade</taxon>
        <taxon>dalbergioids sensu lato</taxon>
        <taxon>Dalbergieae</taxon>
        <taxon>Pterocarpus clade</taxon>
        <taxon>Arachis</taxon>
    </lineage>
</organism>
<keyword evidence="3 8" id="KW-0805">Transcription regulation</keyword>
<evidence type="ECO:0000256" key="5">
    <source>
        <dbReference type="ARBA" id="ARBA00023163"/>
    </source>
</evidence>
<evidence type="ECO:0000256" key="9">
    <source>
        <dbReference type="SAM" id="MobiDB-lite"/>
    </source>
</evidence>
<comment type="subcellular location">
    <subcellularLocation>
        <location evidence="1 8">Nucleus</location>
    </subcellularLocation>
</comment>
<dbReference type="CDD" id="cd10017">
    <property type="entry name" value="B3_DNA"/>
    <property type="match status" value="1"/>
</dbReference>
<dbReference type="GO" id="GO:0003677">
    <property type="term" value="F:DNA binding"/>
    <property type="evidence" value="ECO:0007669"/>
    <property type="project" value="UniProtKB-KW"/>
</dbReference>
<name>A0A445C9Z6_ARAHY</name>
<dbReference type="GO" id="GO:0009734">
    <property type="term" value="P:auxin-activated signaling pathway"/>
    <property type="evidence" value="ECO:0007669"/>
    <property type="project" value="UniProtKB-KW"/>
</dbReference>